<dbReference type="SUPFAM" id="SSF48097">
    <property type="entry name" value="Regulator of G-protein signaling, RGS"/>
    <property type="match status" value="1"/>
</dbReference>
<dbReference type="GO" id="GO:0004174">
    <property type="term" value="F:electron-transferring-flavoprotein dehydrogenase activity"/>
    <property type="evidence" value="ECO:0007669"/>
    <property type="project" value="TreeGrafter"/>
</dbReference>
<evidence type="ECO:0000256" key="1">
    <source>
        <dbReference type="ARBA" id="ARBA00006442"/>
    </source>
</evidence>
<dbReference type="GO" id="GO:0050660">
    <property type="term" value="F:flavin adenine dinucleotide binding"/>
    <property type="evidence" value="ECO:0007669"/>
    <property type="project" value="TreeGrafter"/>
</dbReference>
<evidence type="ECO:0000256" key="2">
    <source>
        <dbReference type="ARBA" id="ARBA00022630"/>
    </source>
</evidence>
<gene>
    <name evidence="6" type="ORF">G6F51_002140</name>
</gene>
<dbReference type="InterPro" id="IPR036305">
    <property type="entry name" value="RGS_sf"/>
</dbReference>
<dbReference type="InterPro" id="IPR036188">
    <property type="entry name" value="FAD/NAD-bd_sf"/>
</dbReference>
<dbReference type="InterPro" id="IPR023753">
    <property type="entry name" value="FAD/NAD-binding_dom"/>
</dbReference>
<dbReference type="PROSITE" id="PS50132">
    <property type="entry name" value="RGS"/>
    <property type="match status" value="1"/>
</dbReference>
<keyword evidence="4" id="KW-0560">Oxidoreductase</keyword>
<dbReference type="EMBL" id="JAANIT010000177">
    <property type="protein sequence ID" value="KAG1550960.1"/>
    <property type="molecule type" value="Genomic_DNA"/>
</dbReference>
<evidence type="ECO:0000313" key="6">
    <source>
        <dbReference type="EMBL" id="KAG1550960.1"/>
    </source>
</evidence>
<dbReference type="OrthoDB" id="202203at2759"/>
<proteinExistence type="inferred from homology"/>
<dbReference type="Proteomes" id="UP000717996">
    <property type="component" value="Unassembled WGS sequence"/>
</dbReference>
<dbReference type="AlphaFoldDB" id="A0A9P6YLL8"/>
<accession>A0A9P6YLL8</accession>
<dbReference type="InterPro" id="IPR016137">
    <property type="entry name" value="RGS"/>
</dbReference>
<dbReference type="PRINTS" id="PR00411">
    <property type="entry name" value="PNDRDTASEI"/>
</dbReference>
<dbReference type="Gene3D" id="1.10.167.10">
    <property type="entry name" value="Regulator of G-protein Signalling 4, domain 2"/>
    <property type="match status" value="1"/>
</dbReference>
<dbReference type="PANTHER" id="PTHR43735:SF3">
    <property type="entry name" value="FERROPTOSIS SUPPRESSOR PROTEIN 1"/>
    <property type="match status" value="1"/>
</dbReference>
<keyword evidence="3" id="KW-0274">FAD</keyword>
<name>A0A9P6YLL8_RHIOR</name>
<dbReference type="InterPro" id="IPR044926">
    <property type="entry name" value="RGS_subdomain_2"/>
</dbReference>
<keyword evidence="2" id="KW-0285">Flavoprotein</keyword>
<evidence type="ECO:0000259" key="5">
    <source>
        <dbReference type="PROSITE" id="PS50132"/>
    </source>
</evidence>
<feature type="domain" description="RGS" evidence="5">
    <location>
        <begin position="30"/>
        <end position="93"/>
    </location>
</feature>
<dbReference type="SUPFAM" id="SSF51905">
    <property type="entry name" value="FAD/NAD(P)-binding domain"/>
    <property type="match status" value="2"/>
</dbReference>
<protein>
    <recommendedName>
        <fullName evidence="5">RGS domain-containing protein</fullName>
    </recommendedName>
</protein>
<reference evidence="6" key="1">
    <citation type="journal article" date="2020" name="Microb. Genom.">
        <title>Genetic diversity of clinical and environmental Mucorales isolates obtained from an investigation of mucormycosis cases among solid organ transplant recipients.</title>
        <authorList>
            <person name="Nguyen M.H."/>
            <person name="Kaul D."/>
            <person name="Muto C."/>
            <person name="Cheng S.J."/>
            <person name="Richter R.A."/>
            <person name="Bruno V.M."/>
            <person name="Liu G."/>
            <person name="Beyhan S."/>
            <person name="Sundermann A.J."/>
            <person name="Mounaud S."/>
            <person name="Pasculle A.W."/>
            <person name="Nierman W.C."/>
            <person name="Driscoll E."/>
            <person name="Cumbie R."/>
            <person name="Clancy C.J."/>
            <person name="Dupont C.L."/>
        </authorList>
    </citation>
    <scope>NUCLEOTIDE SEQUENCE</scope>
    <source>
        <strain evidence="6">GL16</strain>
    </source>
</reference>
<comment type="similarity">
    <text evidence="1">Belongs to the FAD-dependent oxidoreductase family.</text>
</comment>
<evidence type="ECO:0000256" key="3">
    <source>
        <dbReference type="ARBA" id="ARBA00022827"/>
    </source>
</evidence>
<dbReference type="Gene3D" id="3.50.50.100">
    <property type="match status" value="1"/>
</dbReference>
<evidence type="ECO:0000313" key="7">
    <source>
        <dbReference type="Proteomes" id="UP000717996"/>
    </source>
</evidence>
<dbReference type="PANTHER" id="PTHR43735">
    <property type="entry name" value="APOPTOSIS-INDUCING FACTOR 1"/>
    <property type="match status" value="1"/>
</dbReference>
<dbReference type="Pfam" id="PF00615">
    <property type="entry name" value="RGS"/>
    <property type="match status" value="1"/>
</dbReference>
<evidence type="ECO:0000256" key="4">
    <source>
        <dbReference type="ARBA" id="ARBA00023002"/>
    </source>
</evidence>
<dbReference type="GO" id="GO:0005737">
    <property type="term" value="C:cytoplasm"/>
    <property type="evidence" value="ECO:0007669"/>
    <property type="project" value="TreeGrafter"/>
</dbReference>
<sequence length="548" mass="61477">MLGKIKYNHSRKSSQSSASVVSTCQISNITLYDALKDPTLLHSFEFYLKKHWSQEYLMFIKAVNQLRHEAGQLKDIEDTLLRIYHNFIETDSPMELNVTTKKEVEDKLNSLQWAVISREDAIDILNSTEQEVLASLHIKFSEFLGTSLAAVSSQQSKIYEEPNSFEYTPGIVSKIVNPERSTSLRFTHESYVNNGKVIIGYAKDITDDAKCVKVNNEKVSFDYLVLCTGTSYANQLKSTDSSSMYRTANLKKMSHDISHAKKVLIVGAGLVGCELAAAIRQKSLSRSSSDTKVVLVDSLSEVLHRFPKKQRQRAHNFLTNIGVEIILNERITAINTEDNDETYYGSSGRVYSRKDFVVLLATGVKVNTDIIFNSTNESCLDICLDSHGYIRVKPTLQIEHWKYNHIFAGGDITNVVEEKTAYAATIAGVCIARNICRLEKGKKPLDQGTKGLIAPPAKPLHGITSQGGIENLNSLERHLSFLNPTWEALKYFNEKQYFKIVRSKKLSIIGRTPKTLEAPATLQKEKKPTPACSQESLEIIADENQPLI</sequence>
<organism evidence="6 7">
    <name type="scientific">Rhizopus oryzae</name>
    <name type="common">Mucormycosis agent</name>
    <name type="synonym">Rhizopus arrhizus var. delemar</name>
    <dbReference type="NCBI Taxonomy" id="64495"/>
    <lineage>
        <taxon>Eukaryota</taxon>
        <taxon>Fungi</taxon>
        <taxon>Fungi incertae sedis</taxon>
        <taxon>Mucoromycota</taxon>
        <taxon>Mucoromycotina</taxon>
        <taxon>Mucoromycetes</taxon>
        <taxon>Mucorales</taxon>
        <taxon>Mucorineae</taxon>
        <taxon>Rhizopodaceae</taxon>
        <taxon>Rhizopus</taxon>
    </lineage>
</organism>
<comment type="caution">
    <text evidence="6">The sequence shown here is derived from an EMBL/GenBank/DDBJ whole genome shotgun (WGS) entry which is preliminary data.</text>
</comment>
<dbReference type="Pfam" id="PF07992">
    <property type="entry name" value="Pyr_redox_2"/>
    <property type="match status" value="1"/>
</dbReference>